<evidence type="ECO:0000313" key="3">
    <source>
        <dbReference type="EMBL" id="EGT36973.1"/>
    </source>
</evidence>
<dbReference type="eggNOG" id="ENOG502THJE">
    <property type="taxonomic scope" value="Eukaryota"/>
</dbReference>
<evidence type="ECO:0000259" key="2">
    <source>
        <dbReference type="Pfam" id="PF02408"/>
    </source>
</evidence>
<keyword evidence="1" id="KW-0732">Signal</keyword>
<organism evidence="4">
    <name type="scientific">Caenorhabditis brenneri</name>
    <name type="common">Nematode worm</name>
    <dbReference type="NCBI Taxonomy" id="135651"/>
    <lineage>
        <taxon>Eukaryota</taxon>
        <taxon>Metazoa</taxon>
        <taxon>Ecdysozoa</taxon>
        <taxon>Nematoda</taxon>
        <taxon>Chromadorea</taxon>
        <taxon>Rhabditida</taxon>
        <taxon>Rhabditina</taxon>
        <taxon>Rhabditomorpha</taxon>
        <taxon>Rhabditoidea</taxon>
        <taxon>Rhabditidae</taxon>
        <taxon>Peloderinae</taxon>
        <taxon>Caenorhabditis</taxon>
    </lineage>
</organism>
<dbReference type="HOGENOM" id="CLU_633448_0_0_1"/>
<feature type="signal peptide" evidence="1">
    <location>
        <begin position="1"/>
        <end position="17"/>
    </location>
</feature>
<feature type="domain" description="CUB-like" evidence="2">
    <location>
        <begin position="296"/>
        <end position="389"/>
    </location>
</feature>
<dbReference type="GO" id="GO:0045087">
    <property type="term" value="P:innate immune response"/>
    <property type="evidence" value="ECO:0007669"/>
    <property type="project" value="TreeGrafter"/>
</dbReference>
<dbReference type="AlphaFoldDB" id="G0NSW1"/>
<dbReference type="Proteomes" id="UP000008068">
    <property type="component" value="Unassembled WGS sequence"/>
</dbReference>
<feature type="domain" description="CUB-like" evidence="2">
    <location>
        <begin position="45"/>
        <end position="137"/>
    </location>
</feature>
<gene>
    <name evidence="3" type="ORF">CAEBREN_01675</name>
</gene>
<name>G0NSW1_CAEBE</name>
<proteinExistence type="predicted"/>
<dbReference type="InterPro" id="IPR035914">
    <property type="entry name" value="Sperma_CUB_dom_sf"/>
</dbReference>
<evidence type="ECO:0000256" key="1">
    <source>
        <dbReference type="SAM" id="SignalP"/>
    </source>
</evidence>
<dbReference type="EMBL" id="GL379941">
    <property type="protein sequence ID" value="EGT36973.1"/>
    <property type="molecule type" value="Genomic_DNA"/>
</dbReference>
<dbReference type="OMA" id="TIISHEC"/>
<dbReference type="GO" id="GO:0045121">
    <property type="term" value="C:membrane raft"/>
    <property type="evidence" value="ECO:0007669"/>
    <property type="project" value="TreeGrafter"/>
</dbReference>
<accession>G0NSW1</accession>
<feature type="chain" id="PRO_5003405384" description="CUB-like domain-containing protein" evidence="1">
    <location>
        <begin position="18"/>
        <end position="433"/>
    </location>
</feature>
<dbReference type="SUPFAM" id="SSF49854">
    <property type="entry name" value="Spermadhesin, CUB domain"/>
    <property type="match status" value="1"/>
</dbReference>
<dbReference type="Pfam" id="PF02408">
    <property type="entry name" value="CUB_2"/>
    <property type="match status" value="2"/>
</dbReference>
<reference evidence="4" key="1">
    <citation type="submission" date="2011-07" db="EMBL/GenBank/DDBJ databases">
        <authorList>
            <consortium name="Caenorhabditis brenneri Sequencing and Analysis Consortium"/>
            <person name="Wilson R.K."/>
        </authorList>
    </citation>
    <scope>NUCLEOTIDE SEQUENCE [LARGE SCALE GENOMIC DNA]</scope>
    <source>
        <strain evidence="4">PB2801</strain>
    </source>
</reference>
<dbReference type="InParanoid" id="G0NSW1"/>
<dbReference type="PANTHER" id="PTHR21447:SF4">
    <property type="entry name" value="CUB-LIKE DOMAIN-CONTAINING PROTEIN"/>
    <property type="match status" value="1"/>
</dbReference>
<dbReference type="PANTHER" id="PTHR21447">
    <property type="entry name" value="RING-TYPE DOMAIN-CONTAINING PROTEIN-RELATED"/>
    <property type="match status" value="1"/>
</dbReference>
<evidence type="ECO:0000313" key="4">
    <source>
        <dbReference type="Proteomes" id="UP000008068"/>
    </source>
</evidence>
<dbReference type="InterPro" id="IPR003366">
    <property type="entry name" value="CUB-like_dom"/>
</dbReference>
<sequence>MLLKILIFALAVSSIEADVCQQIPDSQIYDLSTFFLPTPDIYFGTLPANFNCTYKIKAPANSTYGFSAHVLVDNGLKGANDYAVITDVDGSQTTMTSRAAGPPIRYNVVPGAYITVQIVTKSVLMNSKFKVKVDYHQAKMGPVNQMKTGGEMNFFDLGKLSDGYHYFNTVTFIGTEQIYAYLTYDDDEDFVGCWDCFVMDGTIENHVKVYRTAEIYRTNFLSTTNAITVFSTTGKPFKFTLNPLSEAQQFEWDSYYLLDSLPTEAAIEMFSNPQLRATEVVNFDKTGITMAHMAITSTIPANYYCEYKITAPVNQTDGLYGLVQLENGLKGVNDLMYVYDVTDSMSTITSRTGPGPFNYTILPGSSIYIVVQTKSVLMGSKFLITVNYHANKIGPTIPMKIGGVMNFFDVSTFKNEKTHYSTVTFLHTERVRF</sequence>
<keyword evidence="4" id="KW-1185">Reference proteome</keyword>
<protein>
    <recommendedName>
        <fullName evidence="2">CUB-like domain-containing protein</fullName>
    </recommendedName>
</protein>